<proteinExistence type="predicted"/>
<dbReference type="AlphaFoldDB" id="A0A0F9JGU5"/>
<comment type="caution">
    <text evidence="2">The sequence shown here is derived from an EMBL/GenBank/DDBJ whole genome shotgun (WGS) entry which is preliminary data.</text>
</comment>
<name>A0A0F9JGU5_9ZZZZ</name>
<evidence type="ECO:0000256" key="1">
    <source>
        <dbReference type="SAM" id="MobiDB-lite"/>
    </source>
</evidence>
<protein>
    <submittedName>
        <fullName evidence="2">Uncharacterized protein</fullName>
    </submittedName>
</protein>
<reference evidence="2" key="1">
    <citation type="journal article" date="2015" name="Nature">
        <title>Complex archaea that bridge the gap between prokaryotes and eukaryotes.</title>
        <authorList>
            <person name="Spang A."/>
            <person name="Saw J.H."/>
            <person name="Jorgensen S.L."/>
            <person name="Zaremba-Niedzwiedzka K."/>
            <person name="Martijn J."/>
            <person name="Lind A.E."/>
            <person name="van Eijk R."/>
            <person name="Schleper C."/>
            <person name="Guy L."/>
            <person name="Ettema T.J."/>
        </authorList>
    </citation>
    <scope>NUCLEOTIDE SEQUENCE</scope>
</reference>
<organism evidence="2">
    <name type="scientific">marine sediment metagenome</name>
    <dbReference type="NCBI Taxonomy" id="412755"/>
    <lineage>
        <taxon>unclassified sequences</taxon>
        <taxon>metagenomes</taxon>
        <taxon>ecological metagenomes</taxon>
    </lineage>
</organism>
<sequence>MKVKAMCKGVGKYKSKFKVTGLLLDAGKGEFWADIKGELNYKDYKGNEVEVDIEKNPKGYWGGTLVGGVAAGGKGEDIRGKCLCQVITAGIMSQQLKCDNEQDIEHWTGYIMGREPAAEDAGPGPEQQQDDDIPF</sequence>
<dbReference type="EMBL" id="LAZR01011461">
    <property type="protein sequence ID" value="KKM61561.1"/>
    <property type="molecule type" value="Genomic_DNA"/>
</dbReference>
<evidence type="ECO:0000313" key="2">
    <source>
        <dbReference type="EMBL" id="KKM61561.1"/>
    </source>
</evidence>
<accession>A0A0F9JGU5</accession>
<gene>
    <name evidence="2" type="ORF">LCGC14_1530530</name>
</gene>
<feature type="region of interest" description="Disordered" evidence="1">
    <location>
        <begin position="115"/>
        <end position="135"/>
    </location>
</feature>